<dbReference type="EMBL" id="NETL01000018">
    <property type="protein sequence ID" value="OTN68055.1"/>
    <property type="molecule type" value="Genomic_DNA"/>
</dbReference>
<dbReference type="VEuPathDB" id="PlasmoDB:PKA1H_050021800"/>
<comment type="caution">
    <text evidence="3">The sequence shown here is derived from an EMBL/GenBank/DDBJ whole genome shotgun (WGS) entry which is preliminary data.</text>
</comment>
<evidence type="ECO:0000256" key="1">
    <source>
        <dbReference type="SAM" id="Phobius"/>
    </source>
</evidence>
<accession>A0A1Y3DX85</accession>
<evidence type="ECO:0000259" key="2">
    <source>
        <dbReference type="Pfam" id="PF12319"/>
    </source>
</evidence>
<dbReference type="AlphaFoldDB" id="A0A1Y3DX85"/>
<dbReference type="VEuPathDB" id="PlasmoDB:PKNOH_S04368900"/>
<dbReference type="Proteomes" id="UP000195012">
    <property type="component" value="Unassembled WGS sequence"/>
</dbReference>
<organism evidence="3 4">
    <name type="scientific">Plasmodium knowlesi</name>
    <dbReference type="NCBI Taxonomy" id="5850"/>
    <lineage>
        <taxon>Eukaryota</taxon>
        <taxon>Sar</taxon>
        <taxon>Alveolata</taxon>
        <taxon>Apicomplexa</taxon>
        <taxon>Aconoidasida</taxon>
        <taxon>Haemosporida</taxon>
        <taxon>Plasmodiidae</taxon>
        <taxon>Plasmodium</taxon>
        <taxon>Plasmodium (Plasmodium)</taxon>
    </lineage>
</organism>
<dbReference type="OrthoDB" id="381155at2759"/>
<dbReference type="Pfam" id="PF12319">
    <property type="entry name" value="TryThrA_C"/>
    <property type="match status" value="1"/>
</dbReference>
<gene>
    <name evidence="3" type="ORF">PKNOH_S04368900</name>
</gene>
<evidence type="ECO:0000313" key="3">
    <source>
        <dbReference type="EMBL" id="OTN68055.1"/>
    </source>
</evidence>
<dbReference type="OMA" id="IMEWITK"/>
<dbReference type="SMR" id="A0A1Y3DX85"/>
<dbReference type="VEuPathDB" id="PlasmoDB:PKNH_0516100"/>
<dbReference type="eggNOG" id="ENOG502S6JQ">
    <property type="taxonomic scope" value="Eukaryota"/>
</dbReference>
<sequence length="326" mass="40162">MEVVPEAPVPNNSKSFVNAFFEKYKDSFLANVKREFLIIGTSFIALFLASYIFLTYINSPAKKKLKEVDKTSKEVISKEKEDENIKTDEWKAKEWKKWMTQLDSDAEIFTTSLNHKKDQWIAQRELEWGNWIKSMEEKWNYYNERMGSEYYSFVFKNTPAWTDEEWENWIKTEAKELMEIDWSNWISESESYVDVMLVKEWIQWKNNKIMEWITKDWKCKEEEQWDEWEKNKWPKWLSINERKKWTKWKDRLSKETEEWIAWVENKEKQYLDNEDQKLSEWKKNTYTLFNKWRDSYINKFIKEKQWKNYFRKASSIETPASMFISN</sequence>
<feature type="transmembrane region" description="Helical" evidence="1">
    <location>
        <begin position="36"/>
        <end position="57"/>
    </location>
</feature>
<dbReference type="InterPro" id="IPR022089">
    <property type="entry name" value="Plasmodium-antigen_C"/>
</dbReference>
<keyword evidence="1" id="KW-1133">Transmembrane helix</keyword>
<reference evidence="3 4" key="1">
    <citation type="submission" date="2017-05" db="EMBL/GenBank/DDBJ databases">
        <title>PacBio assembly of a Plasmodium knowlesi genome sequence with Hi-C correction and manual annotation of the SICAvar gene family.</title>
        <authorList>
            <person name="Lapp S.A."/>
            <person name="Geraldo J.A."/>
            <person name="Chien J.-T."/>
            <person name="Ay F."/>
            <person name="Pakala S.B."/>
            <person name="Batugedara G."/>
            <person name="Humphrey J.C."/>
            <person name="Debarry J.D."/>
            <person name="Le Roch K.G."/>
            <person name="Galinski M.R."/>
            <person name="Kissinger J.C."/>
        </authorList>
    </citation>
    <scope>NUCLEOTIDE SEQUENCE [LARGE SCALE GENOMIC DNA]</scope>
    <source>
        <strain evidence="4">Malayan Strain Pk1 (A+)</strain>
    </source>
</reference>
<feature type="domain" description="Tryptophan/threonine-rich plasmodium antigen C-terminal" evidence="2">
    <location>
        <begin position="94"/>
        <end position="308"/>
    </location>
</feature>
<name>A0A1Y3DX85_PLAKN</name>
<evidence type="ECO:0000313" key="4">
    <source>
        <dbReference type="Proteomes" id="UP000195012"/>
    </source>
</evidence>
<keyword evidence="1" id="KW-0812">Transmembrane</keyword>
<protein>
    <submittedName>
        <fullName evidence="3">Tryptophan/threonine-rich antigen</fullName>
    </submittedName>
</protein>
<keyword evidence="1" id="KW-0472">Membrane</keyword>
<proteinExistence type="predicted"/>